<dbReference type="EMBL" id="ADMB01000081">
    <property type="protein sequence ID" value="EHR35436.1"/>
    <property type="molecule type" value="Genomic_DNA"/>
</dbReference>
<sequence length="664" mass="78467">MLIKSLKLKNFRQFKGDININFSYDPQKNVTIILGDNTYGKTTLLQAFSWCFYKTVNFDHNPKFLLNYELSEEMLNGSTNIVSVEIIIIHENTEYGIIRKQEYKKINGKTVLVNEFPLKVWYKNETGNQVSLDDSPETWINDILPKDLSTYFFFDTERVNSISHKENVTEAVKGLLGLSALSKTIEHLGTKNRRDSVIGKFQQELDTDNEQDSAEIEQKIQDNELKLQNIDEQIKETKKNKEKYENRKEELDKIIHANADTKRMQEDEKRLENEIKNNEKNLEENKTEIYNYFHRLTKAYFEKPLMKESLSYINTLNLKDDRISGLSEHILRKILDRGICICGNSVKKDSSEYNYILKEIQKISGDNLYDEIKKFKYELEIREKNIYANIEEFEKKYENRLRLQKNIEDKICRIEEIRKTIRDKDDMRKYEFERDECRSKIRYLQEKIDILKENKGKCEKSKEILEKQQSKLISKTDHNRKIYRYINYAEALLEWIEENQKEKAKEIKERLEKKVNDIFNQIYSGERIVKIDDKYKVNLITKVLDNEYDTGKSEGLDRVKNFAFIGGLVSLAKEKIVSKAGDDFIDLSSEPYPLVMDAPFSNADEGHTAKISKVLPDVAEQVIMFVMQKDYKYAEAYLEKRIGRKYKLEKYSEIKTSLIELNNL</sequence>
<dbReference type="InterPro" id="IPR027417">
    <property type="entry name" value="P-loop_NTPase"/>
</dbReference>
<comment type="subunit">
    <text evidence="2">Heterodimer of SbcC and SbcD.</text>
</comment>
<feature type="coiled-coil region" evidence="4">
    <location>
        <begin position="213"/>
        <end position="288"/>
    </location>
</feature>
<evidence type="ECO:0000256" key="1">
    <source>
        <dbReference type="ARBA" id="ARBA00006930"/>
    </source>
</evidence>
<dbReference type="Proteomes" id="UP000005963">
    <property type="component" value="Unassembled WGS sequence"/>
</dbReference>
<dbReference type="GeneID" id="62779802"/>
<comment type="similarity">
    <text evidence="1">Belongs to the SMC family. SbcC subfamily.</text>
</comment>
<name>A0ABN0EGW4_9FIRM</name>
<reference evidence="6 7" key="1">
    <citation type="submission" date="2012-01" db="EMBL/GenBank/DDBJ databases">
        <title>The Genome Sequence of Megamonas funiformis YIT 11815.</title>
        <authorList>
            <consortium name="The Broad Institute Genome Sequencing Platform"/>
            <person name="Earl A."/>
            <person name="Ward D."/>
            <person name="Feldgarden M."/>
            <person name="Gevers D."/>
            <person name="Morotomi M."/>
            <person name="Young S.K."/>
            <person name="Zeng Q."/>
            <person name="Gargeya S."/>
            <person name="Fitzgerald M."/>
            <person name="Haas B."/>
            <person name="Abouelleil A."/>
            <person name="Alvarado L."/>
            <person name="Arachchi H.M."/>
            <person name="Berlin A."/>
            <person name="Chapman S.B."/>
            <person name="Gearin G."/>
            <person name="Goldberg J."/>
            <person name="Griggs A."/>
            <person name="Gujja S."/>
            <person name="Hansen M."/>
            <person name="Heiman D."/>
            <person name="Howarth C."/>
            <person name="Larimer J."/>
            <person name="Lui A."/>
            <person name="MacDonald P.J.P."/>
            <person name="McCowen C."/>
            <person name="Montmayeur A."/>
            <person name="Murphy C."/>
            <person name="Neiman D."/>
            <person name="Pearson M."/>
            <person name="Priest M."/>
            <person name="Roberts A."/>
            <person name="Saif S."/>
            <person name="Shea T."/>
            <person name="Sisk P."/>
            <person name="Stolte C."/>
            <person name="Sykes S."/>
            <person name="Wortman J."/>
            <person name="Nusbaum C."/>
            <person name="Birren B."/>
        </authorList>
    </citation>
    <scope>NUCLEOTIDE SEQUENCE [LARGE SCALE GENOMIC DNA]</scope>
    <source>
        <strain evidence="6 7">YIT 11815</strain>
    </source>
</reference>
<dbReference type="Gene3D" id="3.40.50.300">
    <property type="entry name" value="P-loop containing nucleotide triphosphate hydrolases"/>
    <property type="match status" value="2"/>
</dbReference>
<proteinExistence type="inferred from homology"/>
<evidence type="ECO:0000259" key="5">
    <source>
        <dbReference type="Pfam" id="PF13476"/>
    </source>
</evidence>
<evidence type="ECO:0000313" key="7">
    <source>
        <dbReference type="Proteomes" id="UP000005963"/>
    </source>
</evidence>
<evidence type="ECO:0000256" key="3">
    <source>
        <dbReference type="ARBA" id="ARBA00013368"/>
    </source>
</evidence>
<dbReference type="InterPro" id="IPR038729">
    <property type="entry name" value="Rad50/SbcC_AAA"/>
</dbReference>
<accession>A0ABN0EGW4</accession>
<evidence type="ECO:0000313" key="6">
    <source>
        <dbReference type="EMBL" id="EHR35436.1"/>
    </source>
</evidence>
<evidence type="ECO:0000256" key="2">
    <source>
        <dbReference type="ARBA" id="ARBA00011322"/>
    </source>
</evidence>
<organism evidence="6 7">
    <name type="scientific">Megamonas funiformis YIT 11815</name>
    <dbReference type="NCBI Taxonomy" id="742816"/>
    <lineage>
        <taxon>Bacteria</taxon>
        <taxon>Bacillati</taxon>
        <taxon>Bacillota</taxon>
        <taxon>Negativicutes</taxon>
        <taxon>Selenomonadales</taxon>
        <taxon>Selenomonadaceae</taxon>
        <taxon>Megamonas</taxon>
    </lineage>
</organism>
<dbReference type="Pfam" id="PF13476">
    <property type="entry name" value="AAA_23"/>
    <property type="match status" value="1"/>
</dbReference>
<feature type="coiled-coil region" evidence="4">
    <location>
        <begin position="434"/>
        <end position="468"/>
    </location>
</feature>
<dbReference type="RefSeq" id="WP_008539340.1">
    <property type="nucleotide sequence ID" value="NZ_JH601091.1"/>
</dbReference>
<feature type="domain" description="Rad50/SbcC-type AAA" evidence="5">
    <location>
        <begin position="5"/>
        <end position="283"/>
    </location>
</feature>
<keyword evidence="4" id="KW-0175">Coiled coil</keyword>
<evidence type="ECO:0000256" key="4">
    <source>
        <dbReference type="SAM" id="Coils"/>
    </source>
</evidence>
<protein>
    <recommendedName>
        <fullName evidence="3">Nuclease SbcCD subunit C</fullName>
    </recommendedName>
</protein>
<dbReference type="PANTHER" id="PTHR32114:SF2">
    <property type="entry name" value="ABC TRANSPORTER ABCH.3"/>
    <property type="match status" value="1"/>
</dbReference>
<keyword evidence="7" id="KW-1185">Reference proteome</keyword>
<gene>
    <name evidence="6" type="ORF">HMPREF9454_01838</name>
</gene>
<dbReference type="PANTHER" id="PTHR32114">
    <property type="entry name" value="ABC TRANSPORTER ABCH.3"/>
    <property type="match status" value="1"/>
</dbReference>
<dbReference type="SUPFAM" id="SSF52540">
    <property type="entry name" value="P-loop containing nucleoside triphosphate hydrolases"/>
    <property type="match status" value="2"/>
</dbReference>
<comment type="caution">
    <text evidence="6">The sequence shown here is derived from an EMBL/GenBank/DDBJ whole genome shotgun (WGS) entry which is preliminary data.</text>
</comment>